<dbReference type="Gene3D" id="1.10.10.10">
    <property type="entry name" value="Winged helix-like DNA-binding domain superfamily/Winged helix DNA-binding domain"/>
    <property type="match status" value="1"/>
</dbReference>
<dbReference type="GO" id="GO:0003677">
    <property type="term" value="F:DNA binding"/>
    <property type="evidence" value="ECO:0007669"/>
    <property type="project" value="UniProtKB-KW"/>
</dbReference>
<evidence type="ECO:0000313" key="7">
    <source>
        <dbReference type="Proteomes" id="UP000275473"/>
    </source>
</evidence>
<evidence type="ECO:0000313" key="6">
    <source>
        <dbReference type="EMBL" id="RNF39749.1"/>
    </source>
</evidence>
<dbReference type="OrthoDB" id="9791752at2"/>
<dbReference type="PANTHER" id="PTHR30136">
    <property type="entry name" value="HELIX-TURN-HELIX TRANSCRIPTIONAL REGULATOR, ICLR FAMILY"/>
    <property type="match status" value="1"/>
</dbReference>
<name>A0A3M8P7T2_9BACL</name>
<sequence>MKAQEMEQKYAIASIQKSILILKSFSPDRLSQSMTDLHKYTGISIPSLQRILSTLLHGGLLQKDEKTKQYRLGMELYFLGSLVEKDSSLLNTALPYMEEIRDKTGESVSLNINWNSKRKCIGYCESKHELTTLTYIGHESPLYAGASAKVLLAYMEREEIQSYFEKSAFLSYTNKTIVDRDKLLKELQLIKEKGFAISYGERVKGAFSVSVPIFNPLNQIIAGMSIAIPIVRLEEFNQDDLIILLKQKAKEISQSFV</sequence>
<dbReference type="GO" id="GO:0003700">
    <property type="term" value="F:DNA-binding transcription factor activity"/>
    <property type="evidence" value="ECO:0007669"/>
    <property type="project" value="TreeGrafter"/>
</dbReference>
<dbReference type="SUPFAM" id="SSF55781">
    <property type="entry name" value="GAF domain-like"/>
    <property type="match status" value="1"/>
</dbReference>
<keyword evidence="7" id="KW-1185">Reference proteome</keyword>
<dbReference type="InterPro" id="IPR050707">
    <property type="entry name" value="HTH_MetabolicPath_Reg"/>
</dbReference>
<dbReference type="PANTHER" id="PTHR30136:SF24">
    <property type="entry name" value="HTH-TYPE TRANSCRIPTIONAL REPRESSOR ALLR"/>
    <property type="match status" value="1"/>
</dbReference>
<accession>A0A3M8P7T2</accession>
<evidence type="ECO:0000256" key="1">
    <source>
        <dbReference type="ARBA" id="ARBA00023015"/>
    </source>
</evidence>
<evidence type="ECO:0000256" key="2">
    <source>
        <dbReference type="ARBA" id="ARBA00023125"/>
    </source>
</evidence>
<dbReference type="RefSeq" id="WP_123164944.1">
    <property type="nucleotide sequence ID" value="NZ_RIAX01000004.1"/>
</dbReference>
<dbReference type="InterPro" id="IPR036388">
    <property type="entry name" value="WH-like_DNA-bd_sf"/>
</dbReference>
<dbReference type="Proteomes" id="UP000275473">
    <property type="component" value="Unassembled WGS sequence"/>
</dbReference>
<dbReference type="Pfam" id="PF09339">
    <property type="entry name" value="HTH_IclR"/>
    <property type="match status" value="1"/>
</dbReference>
<evidence type="ECO:0000259" key="5">
    <source>
        <dbReference type="PROSITE" id="PS51078"/>
    </source>
</evidence>
<dbReference type="InterPro" id="IPR036390">
    <property type="entry name" value="WH_DNA-bd_sf"/>
</dbReference>
<feature type="domain" description="HTH iclR-type" evidence="4">
    <location>
        <begin position="12"/>
        <end position="74"/>
    </location>
</feature>
<dbReference type="EMBL" id="RIAX01000004">
    <property type="protein sequence ID" value="RNF39749.1"/>
    <property type="molecule type" value="Genomic_DNA"/>
</dbReference>
<proteinExistence type="predicted"/>
<dbReference type="SUPFAM" id="SSF46785">
    <property type="entry name" value="Winged helix' DNA-binding domain"/>
    <property type="match status" value="1"/>
</dbReference>
<evidence type="ECO:0000259" key="4">
    <source>
        <dbReference type="PROSITE" id="PS51077"/>
    </source>
</evidence>
<evidence type="ECO:0000256" key="3">
    <source>
        <dbReference type="ARBA" id="ARBA00023163"/>
    </source>
</evidence>
<dbReference type="AlphaFoldDB" id="A0A3M8P7T2"/>
<keyword evidence="1" id="KW-0805">Transcription regulation</keyword>
<organism evidence="6 7">
    <name type="scientific">Planococcus salinus</name>
    <dbReference type="NCBI Taxonomy" id="1848460"/>
    <lineage>
        <taxon>Bacteria</taxon>
        <taxon>Bacillati</taxon>
        <taxon>Bacillota</taxon>
        <taxon>Bacilli</taxon>
        <taxon>Bacillales</taxon>
        <taxon>Caryophanaceae</taxon>
        <taxon>Planococcus</taxon>
    </lineage>
</organism>
<keyword evidence="3" id="KW-0804">Transcription</keyword>
<dbReference type="GO" id="GO:0045892">
    <property type="term" value="P:negative regulation of DNA-templated transcription"/>
    <property type="evidence" value="ECO:0007669"/>
    <property type="project" value="TreeGrafter"/>
</dbReference>
<protein>
    <submittedName>
        <fullName evidence="6">IclR family transcriptional regulator</fullName>
    </submittedName>
</protein>
<dbReference type="InterPro" id="IPR029016">
    <property type="entry name" value="GAF-like_dom_sf"/>
</dbReference>
<dbReference type="SMART" id="SM00346">
    <property type="entry name" value="HTH_ICLR"/>
    <property type="match status" value="1"/>
</dbReference>
<dbReference type="InterPro" id="IPR005471">
    <property type="entry name" value="Tscrpt_reg_IclR_N"/>
</dbReference>
<dbReference type="Pfam" id="PF01614">
    <property type="entry name" value="IclR_C"/>
    <property type="match status" value="1"/>
</dbReference>
<comment type="caution">
    <text evidence="6">The sequence shown here is derived from an EMBL/GenBank/DDBJ whole genome shotgun (WGS) entry which is preliminary data.</text>
</comment>
<dbReference type="PROSITE" id="PS51078">
    <property type="entry name" value="ICLR_ED"/>
    <property type="match status" value="1"/>
</dbReference>
<dbReference type="Gene3D" id="3.30.450.40">
    <property type="match status" value="1"/>
</dbReference>
<reference evidence="6 7" key="1">
    <citation type="journal article" date="2018" name="Int. J. Syst. Evol. Microbiol.">
        <title>Planococcus salinus sp. nov., a moderately halophilic bacterium isolated from a saline-alkali soil.</title>
        <authorList>
            <person name="Gan L."/>
        </authorList>
    </citation>
    <scope>NUCLEOTIDE SEQUENCE [LARGE SCALE GENOMIC DNA]</scope>
    <source>
        <strain evidence="6 7">LCB217</strain>
    </source>
</reference>
<dbReference type="InterPro" id="IPR014757">
    <property type="entry name" value="Tscrpt_reg_IclR_C"/>
</dbReference>
<keyword evidence="2" id="KW-0238">DNA-binding</keyword>
<gene>
    <name evidence="6" type="ORF">EEX84_07220</name>
</gene>
<feature type="domain" description="IclR-ED" evidence="5">
    <location>
        <begin position="75"/>
        <end position="257"/>
    </location>
</feature>
<dbReference type="PROSITE" id="PS51077">
    <property type="entry name" value="HTH_ICLR"/>
    <property type="match status" value="1"/>
</dbReference>